<comment type="caution">
    <text evidence="2">The sequence shown here is derived from an EMBL/GenBank/DDBJ whole genome shotgun (WGS) entry which is preliminary data.</text>
</comment>
<accession>A0A2K4ANI4</accession>
<dbReference type="Proteomes" id="UP000236395">
    <property type="component" value="Unassembled WGS sequence"/>
</dbReference>
<evidence type="ECO:0000256" key="1">
    <source>
        <dbReference type="SAM" id="Phobius"/>
    </source>
</evidence>
<dbReference type="RefSeq" id="WP_047548897.1">
    <property type="nucleotide sequence ID" value="NZ_CBCSFW010000016.1"/>
</dbReference>
<dbReference type="GeneID" id="98347041"/>
<gene>
    <name evidence="2" type="ORF">CD116_01085</name>
</gene>
<reference evidence="2 3" key="1">
    <citation type="submission" date="2017-08" db="EMBL/GenBank/DDBJ databases">
        <title>Draft genome sequences of 64 type strains of genus Staph aureus.</title>
        <authorList>
            <person name="Cole K."/>
            <person name="Golubchik T."/>
            <person name="Russell J."/>
            <person name="Foster D."/>
            <person name="Llewelyn M."/>
            <person name="Wilson D."/>
            <person name="Crook D."/>
            <person name="Paul J."/>
        </authorList>
    </citation>
    <scope>NUCLEOTIDE SEQUENCE [LARGE SCALE GENOMIC DNA]</scope>
    <source>
        <strain evidence="2 3">DSM 28300</strain>
    </source>
</reference>
<name>A0A2K4ANI4_9STAP</name>
<sequence length="93" mass="11143">MVLFIYEIILFLIISLSYYLTSNHFMAVTVGNFTSIFGMFAAILFTCYYPLYKSLEYKQGKRFIRIIHIRNWIMIILIIFILVHLSLKLFLDF</sequence>
<organism evidence="2 3">
    <name type="scientific">Staphylococcus schweitzeri</name>
    <dbReference type="NCBI Taxonomy" id="1654388"/>
    <lineage>
        <taxon>Bacteria</taxon>
        <taxon>Bacillati</taxon>
        <taxon>Bacillota</taxon>
        <taxon>Bacilli</taxon>
        <taxon>Bacillales</taxon>
        <taxon>Staphylococcaceae</taxon>
        <taxon>Staphylococcus</taxon>
    </lineage>
</organism>
<dbReference type="EMBL" id="PPQS01000004">
    <property type="protein sequence ID" value="PNZ51324.1"/>
    <property type="molecule type" value="Genomic_DNA"/>
</dbReference>
<dbReference type="AlphaFoldDB" id="A0A2K4ANI4"/>
<feature type="transmembrane region" description="Helical" evidence="1">
    <location>
        <begin position="33"/>
        <end position="51"/>
    </location>
</feature>
<protein>
    <submittedName>
        <fullName evidence="2">Uncharacterized protein</fullName>
    </submittedName>
</protein>
<feature type="transmembrane region" description="Helical" evidence="1">
    <location>
        <begin position="72"/>
        <end position="91"/>
    </location>
</feature>
<keyword evidence="1" id="KW-0812">Transmembrane</keyword>
<keyword evidence="1" id="KW-0472">Membrane</keyword>
<feature type="transmembrane region" description="Helical" evidence="1">
    <location>
        <begin position="5"/>
        <end position="21"/>
    </location>
</feature>
<evidence type="ECO:0000313" key="3">
    <source>
        <dbReference type="Proteomes" id="UP000236395"/>
    </source>
</evidence>
<keyword evidence="1" id="KW-1133">Transmembrane helix</keyword>
<proteinExistence type="predicted"/>
<evidence type="ECO:0000313" key="2">
    <source>
        <dbReference type="EMBL" id="PNZ51324.1"/>
    </source>
</evidence>